<dbReference type="EC" id="2.4.1.-" evidence="10"/>
<reference evidence="11" key="1">
    <citation type="submission" date="2022-08" db="UniProtKB">
        <authorList>
            <consortium name="EnsemblMetazoa"/>
        </authorList>
    </citation>
    <scope>IDENTIFICATION</scope>
    <source>
        <strain evidence="11">05x7-T-G4-1.051#20</strain>
    </source>
</reference>
<protein>
    <recommendedName>
        <fullName evidence="10">Hexosyltransferase</fullName>
        <ecNumber evidence="10">2.4.1.-</ecNumber>
    </recommendedName>
</protein>
<dbReference type="AlphaFoldDB" id="A0A8W8KCG9"/>
<evidence type="ECO:0000256" key="10">
    <source>
        <dbReference type="RuleBase" id="RU363063"/>
    </source>
</evidence>
<evidence type="ECO:0000256" key="8">
    <source>
        <dbReference type="ARBA" id="ARBA00023034"/>
    </source>
</evidence>
<evidence type="ECO:0000256" key="4">
    <source>
        <dbReference type="ARBA" id="ARBA00022679"/>
    </source>
</evidence>
<dbReference type="GO" id="GO:0016758">
    <property type="term" value="F:hexosyltransferase activity"/>
    <property type="evidence" value="ECO:0007669"/>
    <property type="project" value="InterPro"/>
</dbReference>
<dbReference type="InterPro" id="IPR002659">
    <property type="entry name" value="Glyco_trans_31"/>
</dbReference>
<keyword evidence="9" id="KW-0472">Membrane</keyword>
<evidence type="ECO:0000256" key="2">
    <source>
        <dbReference type="ARBA" id="ARBA00008661"/>
    </source>
</evidence>
<evidence type="ECO:0000256" key="6">
    <source>
        <dbReference type="ARBA" id="ARBA00022968"/>
    </source>
</evidence>
<dbReference type="PANTHER" id="PTHR11214:SF314">
    <property type="entry name" value="HEXOSYLTRANSFERASE"/>
    <property type="match status" value="1"/>
</dbReference>
<sequence length="254" mass="29837">MYTEITSTTIQFENTGNFNYLDSSLTICNKINKENKDTIAKEKEKYMDIIEVDIEEKYENLAKKSISILQWIQLNCENPKYILKVDDDIFLNVNLLKTYLDVKNFSNSIVGCKVKGASPFRFPLSKWRISREEYKEDVFPDYISGPAYVISGDILSKLYLATKKVPYIFLEDVYLTGICRRHINAIAVGHPGFSCGYRDQGPCGGHFRYKITGHHYMPEEMERMWTELNDRWYTCPFKHSHWVSKLKDFIFYFV</sequence>
<dbReference type="EnsemblMetazoa" id="G23024.1">
    <property type="protein sequence ID" value="G23024.1:cds"/>
    <property type="gene ID" value="G23024"/>
</dbReference>
<keyword evidence="8 10" id="KW-0333">Golgi apparatus</keyword>
<name>A0A8W8KCG9_MAGGI</name>
<evidence type="ECO:0000313" key="12">
    <source>
        <dbReference type="Proteomes" id="UP000005408"/>
    </source>
</evidence>
<evidence type="ECO:0000256" key="5">
    <source>
        <dbReference type="ARBA" id="ARBA00022692"/>
    </source>
</evidence>
<keyword evidence="6" id="KW-0735">Signal-anchor</keyword>
<dbReference type="Pfam" id="PF01762">
    <property type="entry name" value="Galactosyl_T"/>
    <property type="match status" value="1"/>
</dbReference>
<dbReference type="PANTHER" id="PTHR11214">
    <property type="entry name" value="BETA-1,3-N-ACETYLGLUCOSAMINYLTRANSFERASE"/>
    <property type="match status" value="1"/>
</dbReference>
<keyword evidence="12" id="KW-1185">Reference proteome</keyword>
<keyword evidence="7" id="KW-1133">Transmembrane helix</keyword>
<dbReference type="GO" id="GO:0006493">
    <property type="term" value="P:protein O-linked glycosylation"/>
    <property type="evidence" value="ECO:0007669"/>
    <property type="project" value="TreeGrafter"/>
</dbReference>
<evidence type="ECO:0000256" key="3">
    <source>
        <dbReference type="ARBA" id="ARBA00022676"/>
    </source>
</evidence>
<dbReference type="Proteomes" id="UP000005408">
    <property type="component" value="Unassembled WGS sequence"/>
</dbReference>
<accession>A0A8W8KCG9</accession>
<organism evidence="11 12">
    <name type="scientific">Magallana gigas</name>
    <name type="common">Pacific oyster</name>
    <name type="synonym">Crassostrea gigas</name>
    <dbReference type="NCBI Taxonomy" id="29159"/>
    <lineage>
        <taxon>Eukaryota</taxon>
        <taxon>Metazoa</taxon>
        <taxon>Spiralia</taxon>
        <taxon>Lophotrochozoa</taxon>
        <taxon>Mollusca</taxon>
        <taxon>Bivalvia</taxon>
        <taxon>Autobranchia</taxon>
        <taxon>Pteriomorphia</taxon>
        <taxon>Ostreida</taxon>
        <taxon>Ostreoidea</taxon>
        <taxon>Ostreidae</taxon>
        <taxon>Magallana</taxon>
    </lineage>
</organism>
<evidence type="ECO:0000313" key="11">
    <source>
        <dbReference type="EnsemblMetazoa" id="G23024.1:cds"/>
    </source>
</evidence>
<dbReference type="GO" id="GO:0000139">
    <property type="term" value="C:Golgi membrane"/>
    <property type="evidence" value="ECO:0007669"/>
    <property type="project" value="UniProtKB-SubCell"/>
</dbReference>
<evidence type="ECO:0000256" key="1">
    <source>
        <dbReference type="ARBA" id="ARBA00004323"/>
    </source>
</evidence>
<evidence type="ECO:0000256" key="7">
    <source>
        <dbReference type="ARBA" id="ARBA00022989"/>
    </source>
</evidence>
<keyword evidence="3 10" id="KW-0328">Glycosyltransferase</keyword>
<evidence type="ECO:0000256" key="9">
    <source>
        <dbReference type="ARBA" id="ARBA00023136"/>
    </source>
</evidence>
<dbReference type="Gene3D" id="3.90.550.50">
    <property type="match status" value="1"/>
</dbReference>
<proteinExistence type="inferred from homology"/>
<keyword evidence="4" id="KW-0808">Transferase</keyword>
<comment type="subcellular location">
    <subcellularLocation>
        <location evidence="1 10">Golgi apparatus membrane</location>
        <topology evidence="1 10">Single-pass type II membrane protein</topology>
    </subcellularLocation>
</comment>
<keyword evidence="5" id="KW-0812">Transmembrane</keyword>
<comment type="similarity">
    <text evidence="2 10">Belongs to the glycosyltransferase 31 family.</text>
</comment>